<dbReference type="eggNOG" id="COG3832">
    <property type="taxonomic scope" value="Bacteria"/>
</dbReference>
<reference evidence="1 2" key="1">
    <citation type="journal article" date="2015" name="Genome Announc.">
        <title>Expanding the biotechnology potential of lactobacilli through comparative genomics of 213 strains and associated genera.</title>
        <authorList>
            <person name="Sun Z."/>
            <person name="Harris H.M."/>
            <person name="McCann A."/>
            <person name="Guo C."/>
            <person name="Argimon S."/>
            <person name="Zhang W."/>
            <person name="Yang X."/>
            <person name="Jeffery I.B."/>
            <person name="Cooney J.C."/>
            <person name="Kagawa T.F."/>
            <person name="Liu W."/>
            <person name="Song Y."/>
            <person name="Salvetti E."/>
            <person name="Wrobel A."/>
            <person name="Rasinkangas P."/>
            <person name="Parkhill J."/>
            <person name="Rea M.C."/>
            <person name="O'Sullivan O."/>
            <person name="Ritari J."/>
            <person name="Douillard F.P."/>
            <person name="Paul Ross R."/>
            <person name="Yang R."/>
            <person name="Briner A.E."/>
            <person name="Felis G.E."/>
            <person name="de Vos W.M."/>
            <person name="Barrangou R."/>
            <person name="Klaenhammer T.R."/>
            <person name="Caufield P.W."/>
            <person name="Cui Y."/>
            <person name="Zhang H."/>
            <person name="O'Toole P.W."/>
        </authorList>
    </citation>
    <scope>NUCLEOTIDE SEQUENCE [LARGE SCALE GENOMIC DNA]</scope>
    <source>
        <strain evidence="1 2">DSM 20623</strain>
    </source>
</reference>
<evidence type="ECO:0008006" key="3">
    <source>
        <dbReference type="Google" id="ProtNLM"/>
    </source>
</evidence>
<accession>A0A0R2HMP7</accession>
<organism evidence="1 2">
    <name type="scientific">Carnobacterium divergens DSM 20623</name>
    <dbReference type="NCBI Taxonomy" id="1449336"/>
    <lineage>
        <taxon>Bacteria</taxon>
        <taxon>Bacillati</taxon>
        <taxon>Bacillota</taxon>
        <taxon>Bacilli</taxon>
        <taxon>Lactobacillales</taxon>
        <taxon>Carnobacteriaceae</taxon>
        <taxon>Carnobacterium</taxon>
    </lineage>
</organism>
<dbReference type="EMBL" id="JQBS01000035">
    <property type="protein sequence ID" value="KRN54192.1"/>
    <property type="molecule type" value="Genomic_DNA"/>
</dbReference>
<dbReference type="SUPFAM" id="SSF55961">
    <property type="entry name" value="Bet v1-like"/>
    <property type="match status" value="1"/>
</dbReference>
<dbReference type="RefSeq" id="WP_034569973.1">
    <property type="nucleotide sequence ID" value="NZ_JQBS01000035.1"/>
</dbReference>
<dbReference type="Proteomes" id="UP000051658">
    <property type="component" value="Unassembled WGS sequence"/>
</dbReference>
<evidence type="ECO:0000313" key="1">
    <source>
        <dbReference type="EMBL" id="KRN54192.1"/>
    </source>
</evidence>
<sequence>MKFSFELITTKTPEKIWPFYSEVTNWFKWEDNLSAIELKGAFEQGTTGIMTLEGQQPMEFELVEVTGNQSFCDKTEIPNLGSLYFNHELIPIEGKTIVRHSVEFASLTGKENKEALAFLSQVFSDVPASVFSLSEVI</sequence>
<dbReference type="InterPro" id="IPR023393">
    <property type="entry name" value="START-like_dom_sf"/>
</dbReference>
<proteinExistence type="predicted"/>
<evidence type="ECO:0000313" key="2">
    <source>
        <dbReference type="Proteomes" id="UP000051658"/>
    </source>
</evidence>
<keyword evidence="2" id="KW-1185">Reference proteome</keyword>
<gene>
    <name evidence="1" type="ORF">IV74_GL001770</name>
</gene>
<dbReference type="Gene3D" id="3.30.530.20">
    <property type="match status" value="1"/>
</dbReference>
<dbReference type="PATRIC" id="fig|1449336.4.peg.1805"/>
<dbReference type="GeneID" id="89588768"/>
<dbReference type="AlphaFoldDB" id="A0A0R2HMP7"/>
<comment type="caution">
    <text evidence="1">The sequence shown here is derived from an EMBL/GenBank/DDBJ whole genome shotgun (WGS) entry which is preliminary data.</text>
</comment>
<protein>
    <recommendedName>
        <fullName evidence="3">Polyketide cyclase</fullName>
    </recommendedName>
</protein>
<name>A0A0R2HMP7_CARDV</name>